<dbReference type="GO" id="GO:0046872">
    <property type="term" value="F:metal ion binding"/>
    <property type="evidence" value="ECO:0007669"/>
    <property type="project" value="UniProtKB-KW"/>
</dbReference>
<keyword evidence="6" id="KW-1185">Reference proteome</keyword>
<evidence type="ECO:0000256" key="1">
    <source>
        <dbReference type="ARBA" id="ARBA00005495"/>
    </source>
</evidence>
<gene>
    <name evidence="5" type="ordered locus">PHZ_c1742</name>
</gene>
<dbReference type="Proteomes" id="UP000001868">
    <property type="component" value="Chromosome"/>
</dbReference>
<sequence>MSGSPFEWRAGGCHCGGVRFEVALPDRVEAQACNCSICAKTGFVHIIVPESRFRIVKGADRLAEYTFNSRVAKHLFCAECGVKSFYRPRSNPDGWSVNARCLDTVEGLEIAIEAFDGQNWEANAAGLAHLSKEPA</sequence>
<dbReference type="KEGG" id="pzu:PHZ_c1742"/>
<dbReference type="Pfam" id="PF04828">
    <property type="entry name" value="GFA"/>
    <property type="match status" value="1"/>
</dbReference>
<protein>
    <recommendedName>
        <fullName evidence="4">CENP-V/GFA domain-containing protein</fullName>
    </recommendedName>
</protein>
<keyword evidence="3" id="KW-0862">Zinc</keyword>
<dbReference type="PANTHER" id="PTHR28620">
    <property type="entry name" value="CENTROMERE PROTEIN V"/>
    <property type="match status" value="1"/>
</dbReference>
<evidence type="ECO:0000259" key="4">
    <source>
        <dbReference type="PROSITE" id="PS51891"/>
    </source>
</evidence>
<keyword evidence="2" id="KW-0479">Metal-binding</keyword>
<name>B4RBV6_PHEZH</name>
<feature type="domain" description="CENP-V/GFA" evidence="4">
    <location>
        <begin position="9"/>
        <end position="121"/>
    </location>
</feature>
<accession>B4RBV6</accession>
<evidence type="ECO:0000256" key="3">
    <source>
        <dbReference type="ARBA" id="ARBA00022833"/>
    </source>
</evidence>
<dbReference type="eggNOG" id="COG3791">
    <property type="taxonomic scope" value="Bacteria"/>
</dbReference>
<dbReference type="OrthoDB" id="9805575at2"/>
<evidence type="ECO:0000313" key="5">
    <source>
        <dbReference type="EMBL" id="ACG78153.1"/>
    </source>
</evidence>
<comment type="similarity">
    <text evidence="1">Belongs to the Gfa family.</text>
</comment>
<dbReference type="STRING" id="450851.PHZ_c1742"/>
<dbReference type="PANTHER" id="PTHR28620:SF1">
    <property type="entry name" value="CENP-V_GFA DOMAIN-CONTAINING PROTEIN"/>
    <property type="match status" value="1"/>
</dbReference>
<organism evidence="5 6">
    <name type="scientific">Phenylobacterium zucineum (strain HLK1)</name>
    <dbReference type="NCBI Taxonomy" id="450851"/>
    <lineage>
        <taxon>Bacteria</taxon>
        <taxon>Pseudomonadati</taxon>
        <taxon>Pseudomonadota</taxon>
        <taxon>Alphaproteobacteria</taxon>
        <taxon>Caulobacterales</taxon>
        <taxon>Caulobacteraceae</taxon>
        <taxon>Phenylobacterium</taxon>
    </lineage>
</organism>
<dbReference type="PROSITE" id="PS51891">
    <property type="entry name" value="CENP_V_GFA"/>
    <property type="match status" value="1"/>
</dbReference>
<dbReference type="InterPro" id="IPR006913">
    <property type="entry name" value="CENP-V/GFA"/>
</dbReference>
<proteinExistence type="inferred from homology"/>
<dbReference type="AlphaFoldDB" id="B4RBV6"/>
<dbReference type="InterPro" id="IPR011057">
    <property type="entry name" value="Mss4-like_sf"/>
</dbReference>
<dbReference type="SUPFAM" id="SSF51316">
    <property type="entry name" value="Mss4-like"/>
    <property type="match status" value="1"/>
</dbReference>
<dbReference type="RefSeq" id="WP_012522295.1">
    <property type="nucleotide sequence ID" value="NC_011144.1"/>
</dbReference>
<dbReference type="HOGENOM" id="CLU_055491_7_3_5"/>
<evidence type="ECO:0000313" key="6">
    <source>
        <dbReference type="Proteomes" id="UP000001868"/>
    </source>
</evidence>
<evidence type="ECO:0000256" key="2">
    <source>
        <dbReference type="ARBA" id="ARBA00022723"/>
    </source>
</evidence>
<dbReference type="Gene3D" id="2.170.150.70">
    <property type="match status" value="1"/>
</dbReference>
<reference evidence="5 6" key="1">
    <citation type="journal article" date="2008" name="BMC Genomics">
        <title>Complete genome of Phenylobacterium zucineum - a novel facultative intracellular bacterium isolated from human erythroleukemia cell line K562.</title>
        <authorList>
            <person name="Luo Y."/>
            <person name="Xu X."/>
            <person name="Ding Z."/>
            <person name="Liu Z."/>
            <person name="Zhang B."/>
            <person name="Yan Z."/>
            <person name="Sun J."/>
            <person name="Hu S."/>
            <person name="Hu X."/>
        </authorList>
    </citation>
    <scope>NUCLEOTIDE SEQUENCE [LARGE SCALE GENOMIC DNA]</scope>
    <source>
        <strain evidence="5 6">HLK1</strain>
    </source>
</reference>
<dbReference type="InterPro" id="IPR052355">
    <property type="entry name" value="CENP-V-like"/>
</dbReference>
<dbReference type="EMBL" id="CP000747">
    <property type="protein sequence ID" value="ACG78153.1"/>
    <property type="molecule type" value="Genomic_DNA"/>
</dbReference>
<dbReference type="GO" id="GO:0016846">
    <property type="term" value="F:carbon-sulfur lyase activity"/>
    <property type="evidence" value="ECO:0007669"/>
    <property type="project" value="InterPro"/>
</dbReference>